<evidence type="ECO:0000256" key="2">
    <source>
        <dbReference type="SAM" id="MobiDB-lite"/>
    </source>
</evidence>
<dbReference type="EMBL" id="MN448280">
    <property type="protein sequence ID" value="QFG74118.1"/>
    <property type="molecule type" value="Genomic_DNA"/>
</dbReference>
<evidence type="ECO:0000313" key="3">
    <source>
        <dbReference type="EMBL" id="QFG74118.1"/>
    </source>
</evidence>
<keyword evidence="1" id="KW-0175">Coiled coil</keyword>
<reference evidence="3" key="1">
    <citation type="journal article" date="2019" name="Philos. Trans. R. Soc. Lond., B, Biol. Sci.">
        <title>Targeted metagenomic recovery of four divergent viruses reveals shared and distinctive characteristics of giant viruses of marine eukaryotes.</title>
        <authorList>
            <person name="Needham D.M."/>
            <person name="Poirier C."/>
            <person name="Hehenberger E."/>
            <person name="Jimenez V."/>
            <person name="Swalwell J.E."/>
            <person name="Santoro A.E."/>
            <person name="Worden A.Z."/>
        </authorList>
    </citation>
    <scope>NUCLEOTIDE SEQUENCE</scope>
    <source>
        <strain evidence="3">OPacV-662</strain>
    </source>
</reference>
<feature type="coiled-coil region" evidence="1">
    <location>
        <begin position="48"/>
        <end position="82"/>
    </location>
</feature>
<evidence type="ECO:0000256" key="1">
    <source>
        <dbReference type="SAM" id="Coils"/>
    </source>
</evidence>
<protein>
    <submittedName>
        <fullName evidence="3">Uncharacterized protein</fullName>
    </submittedName>
</protein>
<name>A0A5J6VK06_9VIRU</name>
<dbReference type="Gene3D" id="1.10.287.1490">
    <property type="match status" value="1"/>
</dbReference>
<proteinExistence type="predicted"/>
<accession>A0A5J6VK06</accession>
<sequence length="264" mass="31014">MSNTNSQAIVDDTDTSRKHKSTTHERLEKLEKRVEILNKFELDHEDKCSSLDERIKTTSKQINNLNEQIKDFNEQLKNLHGDTLNNLDTNKQVEANQDTIQLYMNNINSRIEDIYNKINTNIEQFTLERDNNKDYYNTVNQNIKDIEHNYTQIDKQITTLQDSQHSNNDEFIKNMETNIEELRLLTKSNDGVLRRRIESLETIIKSNHSLYQKMLKGFKKDIVKLLQPDESMDSPQVGLAVTQQAIIKLAHDVNELREKFNHQN</sequence>
<feature type="region of interest" description="Disordered" evidence="2">
    <location>
        <begin position="1"/>
        <end position="25"/>
    </location>
</feature>
<organism evidence="3">
    <name type="scientific">Megaviridae environmental sample</name>
    <dbReference type="NCBI Taxonomy" id="1737588"/>
    <lineage>
        <taxon>Viruses</taxon>
        <taxon>Varidnaviria</taxon>
        <taxon>Bamfordvirae</taxon>
        <taxon>Nucleocytoviricota</taxon>
        <taxon>Megaviricetes</taxon>
        <taxon>Imitervirales</taxon>
        <taxon>Mimiviridae</taxon>
        <taxon>environmental samples</taxon>
    </lineage>
</organism>